<comment type="similarity">
    <text evidence="3 9">Belongs to the purine/pyrimidine phosphoribosyltransferase family. PyrE subfamily.</text>
</comment>
<evidence type="ECO:0000259" key="10">
    <source>
        <dbReference type="Pfam" id="PF00156"/>
    </source>
</evidence>
<dbReference type="NCBIfam" id="TIGR00336">
    <property type="entry name" value="pyrE"/>
    <property type="match status" value="1"/>
</dbReference>
<dbReference type="InterPro" id="IPR000836">
    <property type="entry name" value="PRTase_dom"/>
</dbReference>
<evidence type="ECO:0000256" key="5">
    <source>
        <dbReference type="ARBA" id="ARBA00011971"/>
    </source>
</evidence>
<dbReference type="GO" id="GO:0046132">
    <property type="term" value="P:pyrimidine ribonucleoside biosynthetic process"/>
    <property type="evidence" value="ECO:0007669"/>
    <property type="project" value="TreeGrafter"/>
</dbReference>
<dbReference type="InterPro" id="IPR004467">
    <property type="entry name" value="Or_phspho_trans_dom"/>
</dbReference>
<evidence type="ECO:0000313" key="12">
    <source>
        <dbReference type="Proteomes" id="UP000824123"/>
    </source>
</evidence>
<comment type="pathway">
    <text evidence="2 9">Pyrimidine metabolism; UMP biosynthesis via de novo pathway; UMP from orotate: step 1/2.</text>
</comment>
<dbReference type="Gene3D" id="3.40.50.2020">
    <property type="match status" value="1"/>
</dbReference>
<feature type="binding site" evidence="9">
    <location>
        <position position="99"/>
    </location>
    <ligand>
        <name>5-phospho-alpha-D-ribose 1-diphosphate</name>
        <dbReference type="ChEBI" id="CHEBI:58017"/>
        <note>ligand shared between dimeric partners</note>
    </ligand>
</feature>
<comment type="caution">
    <text evidence="9">Lacks conserved residue(s) required for the propagation of feature annotation.</text>
</comment>
<reference evidence="11" key="2">
    <citation type="journal article" date="2021" name="PeerJ">
        <title>Extensive microbial diversity within the chicken gut microbiome revealed by metagenomics and culture.</title>
        <authorList>
            <person name="Gilroy R."/>
            <person name="Ravi A."/>
            <person name="Getino M."/>
            <person name="Pursley I."/>
            <person name="Horton D.L."/>
            <person name="Alikhan N.F."/>
            <person name="Baker D."/>
            <person name="Gharbi K."/>
            <person name="Hall N."/>
            <person name="Watson M."/>
            <person name="Adriaenssens E.M."/>
            <person name="Foster-Nyarko E."/>
            <person name="Jarju S."/>
            <person name="Secka A."/>
            <person name="Antonio M."/>
            <person name="Oren A."/>
            <person name="Chaudhuri R.R."/>
            <person name="La Ragione R."/>
            <person name="Hildebrand F."/>
            <person name="Pallen M.J."/>
        </authorList>
    </citation>
    <scope>NUCLEOTIDE SEQUENCE</scope>
    <source>
        <strain evidence="11">ChiSxjej2B14-8506</strain>
    </source>
</reference>
<dbReference type="InterPro" id="IPR029057">
    <property type="entry name" value="PRTase-like"/>
</dbReference>
<name>A0A9D1LQD9_9FIRM</name>
<proteinExistence type="inferred from homology"/>
<feature type="binding site" description="in other chain" evidence="9">
    <location>
        <position position="25"/>
    </location>
    <ligand>
        <name>5-phospho-alpha-D-ribose 1-diphosphate</name>
        <dbReference type="ChEBI" id="CHEBI:58017"/>
        <note>ligand shared between dimeric partners</note>
    </ligand>
</feature>
<evidence type="ECO:0000256" key="7">
    <source>
        <dbReference type="ARBA" id="ARBA00022679"/>
    </source>
</evidence>
<organism evidence="11 12">
    <name type="scientific">Candidatus Fimadaptatus faecigallinarum</name>
    <dbReference type="NCBI Taxonomy" id="2840814"/>
    <lineage>
        <taxon>Bacteria</taxon>
        <taxon>Bacillati</taxon>
        <taxon>Bacillota</taxon>
        <taxon>Clostridia</taxon>
        <taxon>Eubacteriales</taxon>
        <taxon>Candidatus Fimadaptatus</taxon>
    </lineage>
</organism>
<accession>A0A9D1LQD9</accession>
<feature type="binding site" description="in other chain" evidence="9">
    <location>
        <begin position="72"/>
        <end position="73"/>
    </location>
    <ligand>
        <name>5-phospho-alpha-D-ribose 1-diphosphate</name>
        <dbReference type="ChEBI" id="CHEBI:58017"/>
        <note>ligand shared between dimeric partners</note>
    </ligand>
</feature>
<evidence type="ECO:0000256" key="6">
    <source>
        <dbReference type="ARBA" id="ARBA00022676"/>
    </source>
</evidence>
<dbReference type="GO" id="GO:0005737">
    <property type="term" value="C:cytoplasm"/>
    <property type="evidence" value="ECO:0007669"/>
    <property type="project" value="TreeGrafter"/>
</dbReference>
<dbReference type="InterPro" id="IPR023031">
    <property type="entry name" value="OPRT"/>
</dbReference>
<dbReference type="EC" id="2.4.2.10" evidence="5 9"/>
<sequence>MDAKLEFIKFMVRSGVLTFGDFTAKSGRKTPYFVNTGKYRTGAQLAQLGEHYARCIVDNHLEGATLLFGPAYKGIPLSVACASALYLNHGVDMGYAFNRKEAKDHGEGGVIVGMQPQDGDHVIIIEDVITAGTSVRETVPLLKAAADVKIDALVISVDRMERGQGDLSAVQEVEQEFGIPTYALVTTREIIELLHNHPVDGKVVIDDAMRARMEDYLARYGVK</sequence>
<feature type="binding site" evidence="9">
    <location>
        <position position="105"/>
    </location>
    <ligand>
        <name>5-phospho-alpha-D-ribose 1-diphosphate</name>
        <dbReference type="ChEBI" id="CHEBI:58017"/>
        <note>ligand shared between dimeric partners</note>
    </ligand>
</feature>
<keyword evidence="9" id="KW-0460">Magnesium</keyword>
<evidence type="ECO:0000313" key="11">
    <source>
        <dbReference type="EMBL" id="HIU46120.1"/>
    </source>
</evidence>
<feature type="domain" description="Phosphoribosyltransferase" evidence="10">
    <location>
        <begin position="43"/>
        <end position="166"/>
    </location>
</feature>
<feature type="binding site" evidence="9">
    <location>
        <position position="130"/>
    </location>
    <ligand>
        <name>orotate</name>
        <dbReference type="ChEBI" id="CHEBI:30839"/>
    </ligand>
</feature>
<dbReference type="GO" id="GO:0006207">
    <property type="term" value="P:'de novo' pyrimidine nucleobase biosynthetic process"/>
    <property type="evidence" value="ECO:0007669"/>
    <property type="project" value="TreeGrafter"/>
</dbReference>
<reference evidence="11" key="1">
    <citation type="submission" date="2020-10" db="EMBL/GenBank/DDBJ databases">
        <authorList>
            <person name="Gilroy R."/>
        </authorList>
    </citation>
    <scope>NUCLEOTIDE SEQUENCE</scope>
    <source>
        <strain evidence="11">ChiSxjej2B14-8506</strain>
    </source>
</reference>
<dbReference type="GO" id="GO:0000287">
    <property type="term" value="F:magnesium ion binding"/>
    <property type="evidence" value="ECO:0007669"/>
    <property type="project" value="UniProtKB-UniRule"/>
</dbReference>
<dbReference type="EMBL" id="DVNK01000023">
    <property type="protein sequence ID" value="HIU46120.1"/>
    <property type="molecule type" value="Genomic_DNA"/>
</dbReference>
<keyword evidence="8 9" id="KW-0665">Pyrimidine biosynthesis</keyword>
<gene>
    <name evidence="9 11" type="primary">pyrE</name>
    <name evidence="11" type="ORF">IAC59_02555</name>
</gene>
<dbReference type="SUPFAM" id="SSF53271">
    <property type="entry name" value="PRTase-like"/>
    <property type="match status" value="1"/>
</dbReference>
<evidence type="ECO:0000256" key="1">
    <source>
        <dbReference type="ARBA" id="ARBA00003769"/>
    </source>
</evidence>
<protein>
    <recommendedName>
        <fullName evidence="5 9">Orotate phosphoribosyltransferase</fullName>
        <shortName evidence="9">OPRT</shortName>
        <shortName evidence="9">OPRTase</shortName>
        <ecNumber evidence="5 9">2.4.2.10</ecNumber>
    </recommendedName>
</protein>
<comment type="caution">
    <text evidence="11">The sequence shown here is derived from an EMBL/GenBank/DDBJ whole genome shotgun (WGS) entry which is preliminary data.</text>
</comment>
<dbReference type="PANTHER" id="PTHR46683">
    <property type="entry name" value="OROTATE PHOSPHORIBOSYLTRANSFERASE 1-RELATED"/>
    <property type="match status" value="1"/>
</dbReference>
<evidence type="ECO:0000256" key="8">
    <source>
        <dbReference type="ARBA" id="ARBA00022975"/>
    </source>
</evidence>
<dbReference type="GO" id="GO:0044205">
    <property type="term" value="P:'de novo' UMP biosynthetic process"/>
    <property type="evidence" value="ECO:0007669"/>
    <property type="project" value="UniProtKB-UniRule"/>
</dbReference>
<comment type="catalytic activity">
    <reaction evidence="9">
        <text>orotidine 5'-phosphate + diphosphate = orotate + 5-phospho-alpha-D-ribose 1-diphosphate</text>
        <dbReference type="Rhea" id="RHEA:10380"/>
        <dbReference type="ChEBI" id="CHEBI:30839"/>
        <dbReference type="ChEBI" id="CHEBI:33019"/>
        <dbReference type="ChEBI" id="CHEBI:57538"/>
        <dbReference type="ChEBI" id="CHEBI:58017"/>
        <dbReference type="EC" id="2.4.2.10"/>
    </reaction>
</comment>
<dbReference type="Pfam" id="PF00156">
    <property type="entry name" value="Pribosyltran"/>
    <property type="match status" value="1"/>
</dbReference>
<comment type="cofactor">
    <cofactor evidence="9">
        <name>Mg(2+)</name>
        <dbReference type="ChEBI" id="CHEBI:18420"/>
    </cofactor>
</comment>
<keyword evidence="6 9" id="KW-0328">Glycosyltransferase</keyword>
<dbReference type="AlphaFoldDB" id="A0A9D1LQD9"/>
<evidence type="ECO:0000256" key="3">
    <source>
        <dbReference type="ARBA" id="ARBA00006340"/>
    </source>
</evidence>
<evidence type="ECO:0000256" key="2">
    <source>
        <dbReference type="ARBA" id="ARBA00004889"/>
    </source>
</evidence>
<feature type="binding site" evidence="9">
    <location>
        <position position="103"/>
    </location>
    <ligand>
        <name>5-phospho-alpha-D-ribose 1-diphosphate</name>
        <dbReference type="ChEBI" id="CHEBI:58017"/>
        <note>ligand shared between dimeric partners</note>
    </ligand>
</feature>
<evidence type="ECO:0000256" key="4">
    <source>
        <dbReference type="ARBA" id="ARBA00011738"/>
    </source>
</evidence>
<comment type="function">
    <text evidence="1 9">Catalyzes the transfer of a ribosyl phosphate group from 5-phosphoribose 1-diphosphate to orotate, leading to the formation of orotidine monophosphate (OMP).</text>
</comment>
<keyword evidence="7 9" id="KW-0808">Transferase</keyword>
<comment type="subunit">
    <text evidence="4 9">Homodimer.</text>
</comment>
<dbReference type="HAMAP" id="MF_01208">
    <property type="entry name" value="PyrE"/>
    <property type="match status" value="1"/>
</dbReference>
<feature type="binding site" description="in other chain" evidence="9">
    <location>
        <position position="100"/>
    </location>
    <ligand>
        <name>5-phospho-alpha-D-ribose 1-diphosphate</name>
        <dbReference type="ChEBI" id="CHEBI:58017"/>
        <note>ligand shared between dimeric partners</note>
    </ligand>
</feature>
<feature type="binding site" evidence="9">
    <location>
        <position position="159"/>
    </location>
    <ligand>
        <name>orotate</name>
        <dbReference type="ChEBI" id="CHEBI:30839"/>
    </ligand>
</feature>
<evidence type="ECO:0000256" key="9">
    <source>
        <dbReference type="HAMAP-Rule" id="MF_01208"/>
    </source>
</evidence>
<dbReference type="CDD" id="cd06223">
    <property type="entry name" value="PRTases_typeI"/>
    <property type="match status" value="1"/>
</dbReference>
<dbReference type="Proteomes" id="UP000824123">
    <property type="component" value="Unassembled WGS sequence"/>
</dbReference>
<dbReference type="PANTHER" id="PTHR46683:SF1">
    <property type="entry name" value="OROTATE PHOSPHORIBOSYLTRANSFERASE 1-RELATED"/>
    <property type="match status" value="1"/>
</dbReference>
<dbReference type="GO" id="GO:0004588">
    <property type="term" value="F:orotate phosphoribosyltransferase activity"/>
    <property type="evidence" value="ECO:0007669"/>
    <property type="project" value="UniProtKB-UniRule"/>
</dbReference>
<feature type="binding site" description="in other chain" evidence="9">
    <location>
        <begin position="126"/>
        <end position="134"/>
    </location>
    <ligand>
        <name>5-phospho-alpha-D-ribose 1-diphosphate</name>
        <dbReference type="ChEBI" id="CHEBI:58017"/>
        <note>ligand shared between dimeric partners</note>
    </ligand>
</feature>